<organism evidence="1 2">
    <name type="scientific">Psychroflexus planctonicus</name>
    <dbReference type="NCBI Taxonomy" id="1526575"/>
    <lineage>
        <taxon>Bacteria</taxon>
        <taxon>Pseudomonadati</taxon>
        <taxon>Bacteroidota</taxon>
        <taxon>Flavobacteriia</taxon>
        <taxon>Flavobacteriales</taxon>
        <taxon>Flavobacteriaceae</taxon>
        <taxon>Psychroflexus</taxon>
    </lineage>
</organism>
<comment type="caution">
    <text evidence="1">The sequence shown here is derived from an EMBL/GenBank/DDBJ whole genome shotgun (WGS) entry which is preliminary data.</text>
</comment>
<evidence type="ECO:0000313" key="2">
    <source>
        <dbReference type="Proteomes" id="UP000599179"/>
    </source>
</evidence>
<dbReference type="RefSeq" id="WP_188458575.1">
    <property type="nucleotide sequence ID" value="NZ_BMGM01000006.1"/>
</dbReference>
<keyword evidence="2" id="KW-1185">Reference proteome</keyword>
<proteinExistence type="predicted"/>
<gene>
    <name evidence="1" type="ORF">GCM10010832_15950</name>
</gene>
<protein>
    <submittedName>
        <fullName evidence="1">Uncharacterized protein</fullName>
    </submittedName>
</protein>
<dbReference type="EMBL" id="BMGM01000006">
    <property type="protein sequence ID" value="GGE36570.1"/>
    <property type="molecule type" value="Genomic_DNA"/>
</dbReference>
<name>A0ABQ1SHN0_9FLAO</name>
<sequence length="65" mass="7929">MQKGHFRQNDKLGFRCWTVFFLIDNHFGDAEEHFRQDDKLRFRCWTVFFLIDNHFGDAEDAFSPK</sequence>
<evidence type="ECO:0000313" key="1">
    <source>
        <dbReference type="EMBL" id="GGE36570.1"/>
    </source>
</evidence>
<accession>A0ABQ1SHN0</accession>
<reference evidence="2" key="1">
    <citation type="journal article" date="2019" name="Int. J. Syst. Evol. Microbiol.">
        <title>The Global Catalogue of Microorganisms (GCM) 10K type strain sequencing project: providing services to taxonomists for standard genome sequencing and annotation.</title>
        <authorList>
            <consortium name="The Broad Institute Genomics Platform"/>
            <consortium name="The Broad Institute Genome Sequencing Center for Infectious Disease"/>
            <person name="Wu L."/>
            <person name="Ma J."/>
        </authorList>
    </citation>
    <scope>NUCLEOTIDE SEQUENCE [LARGE SCALE GENOMIC DNA]</scope>
    <source>
        <strain evidence="2">CGMCC 1.12931</strain>
    </source>
</reference>
<dbReference type="Proteomes" id="UP000599179">
    <property type="component" value="Unassembled WGS sequence"/>
</dbReference>